<comment type="caution">
    <text evidence="2">The sequence shown here is derived from an EMBL/GenBank/DDBJ whole genome shotgun (WGS) entry which is preliminary data.</text>
</comment>
<proteinExistence type="predicted"/>
<feature type="compositionally biased region" description="Low complexity" evidence="1">
    <location>
        <begin position="121"/>
        <end position="130"/>
    </location>
</feature>
<evidence type="ECO:0000313" key="3">
    <source>
        <dbReference type="Proteomes" id="UP000747542"/>
    </source>
</evidence>
<dbReference type="EMBL" id="JAHLQT010026447">
    <property type="protein sequence ID" value="KAG7163745.1"/>
    <property type="molecule type" value="Genomic_DNA"/>
</dbReference>
<evidence type="ECO:0000313" key="2">
    <source>
        <dbReference type="EMBL" id="KAG7163745.1"/>
    </source>
</evidence>
<reference evidence="2" key="1">
    <citation type="journal article" date="2021" name="Sci. Adv.">
        <title>The American lobster genome reveals insights on longevity, neural, and immune adaptations.</title>
        <authorList>
            <person name="Polinski J.M."/>
            <person name="Zimin A.V."/>
            <person name="Clark K.F."/>
            <person name="Kohn A.B."/>
            <person name="Sadowski N."/>
            <person name="Timp W."/>
            <person name="Ptitsyn A."/>
            <person name="Khanna P."/>
            <person name="Romanova D.Y."/>
            <person name="Williams P."/>
            <person name="Greenwood S.J."/>
            <person name="Moroz L.L."/>
            <person name="Walt D.R."/>
            <person name="Bodnar A.G."/>
        </authorList>
    </citation>
    <scope>NUCLEOTIDE SEQUENCE</scope>
    <source>
        <strain evidence="2">GMGI-L3</strain>
    </source>
</reference>
<organism evidence="2 3">
    <name type="scientific">Homarus americanus</name>
    <name type="common">American lobster</name>
    <dbReference type="NCBI Taxonomy" id="6706"/>
    <lineage>
        <taxon>Eukaryota</taxon>
        <taxon>Metazoa</taxon>
        <taxon>Ecdysozoa</taxon>
        <taxon>Arthropoda</taxon>
        <taxon>Crustacea</taxon>
        <taxon>Multicrustacea</taxon>
        <taxon>Malacostraca</taxon>
        <taxon>Eumalacostraca</taxon>
        <taxon>Eucarida</taxon>
        <taxon>Decapoda</taxon>
        <taxon>Pleocyemata</taxon>
        <taxon>Astacidea</taxon>
        <taxon>Nephropoidea</taxon>
        <taxon>Nephropidae</taxon>
        <taxon>Homarus</taxon>
    </lineage>
</organism>
<protein>
    <submittedName>
        <fullName evidence="2">Uncharacterized protein</fullName>
    </submittedName>
</protein>
<sequence length="228" mass="25692">MTNGRVVRLTVVPCAVPVGSLLMGYTAITHPLIYQKLLCDLLVARDRCFGHHLFRLIVRSSTIFPHLHGRPARAGQVFQEAVILWRESSYRRYETTPSNLYKRQNTDDATINKRRGDVTMSSPSTRSNSSCHLSNLVGPGRQLLVSELPTFRDLLWLGLLKRKGSDADRRNYKVKDLNLMNQASVGIGPTETHQPPLESPSITIPPLPPPTIHHTDHITFLHNAHGYY</sequence>
<accession>A0A8J5MTH9</accession>
<name>A0A8J5MTH9_HOMAM</name>
<keyword evidence="3" id="KW-1185">Reference proteome</keyword>
<evidence type="ECO:0000256" key="1">
    <source>
        <dbReference type="SAM" id="MobiDB-lite"/>
    </source>
</evidence>
<feature type="compositionally biased region" description="Basic and acidic residues" evidence="1">
    <location>
        <begin position="108"/>
        <end position="117"/>
    </location>
</feature>
<feature type="region of interest" description="Disordered" evidence="1">
    <location>
        <begin position="108"/>
        <end position="132"/>
    </location>
</feature>
<dbReference type="Proteomes" id="UP000747542">
    <property type="component" value="Unassembled WGS sequence"/>
</dbReference>
<gene>
    <name evidence="2" type="ORF">Hamer_G002981</name>
</gene>
<dbReference type="AlphaFoldDB" id="A0A8J5MTH9"/>